<feature type="binding site" evidence="6">
    <location>
        <position position="181"/>
    </location>
    <ligand>
        <name>substrate</name>
    </ligand>
</feature>
<reference evidence="7 8" key="1">
    <citation type="submission" date="2024-06" db="EMBL/GenBank/DDBJ databases">
        <title>Genomic Encyclopedia of Type Strains, Phase IV (KMG-IV): sequencing the most valuable type-strain genomes for metagenomic binning, comparative biology and taxonomic classification.</title>
        <authorList>
            <person name="Goeker M."/>
        </authorList>
    </citation>
    <scope>NUCLEOTIDE SEQUENCE [LARGE SCALE GENOMIC DNA]</scope>
    <source>
        <strain evidence="7 8">DSM 105042</strain>
    </source>
</reference>
<accession>A0ABV2H2A3</accession>
<evidence type="ECO:0000256" key="1">
    <source>
        <dbReference type="ARBA" id="ARBA00011076"/>
    </source>
</evidence>
<evidence type="ECO:0000313" key="7">
    <source>
        <dbReference type="EMBL" id="MET3584669.1"/>
    </source>
</evidence>
<keyword evidence="8" id="KW-1185">Reference proteome</keyword>
<feature type="binding site" evidence="6">
    <location>
        <position position="275"/>
    </location>
    <ligand>
        <name>substrate</name>
    </ligand>
</feature>
<keyword evidence="4 6" id="KW-0378">Hydrolase</keyword>
<dbReference type="Gene3D" id="3.40.710.10">
    <property type="entry name" value="DD-peptidase/beta-lactamase superfamily"/>
    <property type="match status" value="1"/>
</dbReference>
<gene>
    <name evidence="6" type="primary">glsA</name>
    <name evidence="7" type="ORF">ABID21_000764</name>
</gene>
<feature type="binding site" evidence="6">
    <location>
        <position position="128"/>
    </location>
    <ligand>
        <name>substrate</name>
    </ligand>
</feature>
<keyword evidence="6" id="KW-0007">Acetylation</keyword>
<dbReference type="NCBIfam" id="TIGR03814">
    <property type="entry name" value="Gln_ase"/>
    <property type="match status" value="1"/>
</dbReference>
<dbReference type="HAMAP" id="MF_00313">
    <property type="entry name" value="Glutaminase"/>
    <property type="match status" value="1"/>
</dbReference>
<dbReference type="InterPro" id="IPR015868">
    <property type="entry name" value="Glutaminase"/>
</dbReference>
<dbReference type="SUPFAM" id="SSF56601">
    <property type="entry name" value="beta-lactamase/transpeptidase-like"/>
    <property type="match status" value="1"/>
</dbReference>
<dbReference type="EC" id="3.5.1.2" evidence="3 6"/>
<dbReference type="Pfam" id="PF04960">
    <property type="entry name" value="Glutaminase"/>
    <property type="match status" value="1"/>
</dbReference>
<evidence type="ECO:0000256" key="4">
    <source>
        <dbReference type="ARBA" id="ARBA00022801"/>
    </source>
</evidence>
<dbReference type="PANTHER" id="PTHR12544">
    <property type="entry name" value="GLUTAMINASE"/>
    <property type="match status" value="1"/>
</dbReference>
<evidence type="ECO:0000256" key="3">
    <source>
        <dbReference type="ARBA" id="ARBA00012918"/>
    </source>
</evidence>
<feature type="binding site" evidence="6">
    <location>
        <position position="174"/>
    </location>
    <ligand>
        <name>substrate</name>
    </ligand>
</feature>
<sequence length="323" mass="34243">MDVADLANGDRGAHVEDLQGIVDEIYHALTPRLGEGKVADYIPQLAHVDPHKLGIAVVGVDGGVYKAGDCDEAFSIQSISKVFTLTLALGKHGENVWKRVGREPSGSAFNSIVQLEHEEGKPRNPFINAGAIAVSDLVLAGHTPREAIGEIVRFVQYLADDEQIAIDPAVAKSELATGYRNFALANFMRGFGKLDHPVDHVLGVYFHHCALAMTCAQLARSGLFLAAAGRNPLTGHTVVSRQRARRINALMLTCGHYDGSGDFAYRVGLPGKSGVGGGILAVAPGKASMAVWSPGLNHNGNSLLGSLALEMLAHRTGWSVFGP</sequence>
<evidence type="ECO:0000256" key="5">
    <source>
        <dbReference type="ARBA" id="ARBA00049534"/>
    </source>
</evidence>
<feature type="binding site" evidence="6">
    <location>
        <position position="257"/>
    </location>
    <ligand>
        <name>substrate</name>
    </ligand>
</feature>
<dbReference type="EMBL" id="JBEPLJ010000002">
    <property type="protein sequence ID" value="MET3584669.1"/>
    <property type="molecule type" value="Genomic_DNA"/>
</dbReference>
<comment type="subunit">
    <text evidence="2 6">Homotetramer.</text>
</comment>
<feature type="binding site" evidence="6">
    <location>
        <position position="205"/>
    </location>
    <ligand>
        <name>substrate</name>
    </ligand>
</feature>
<dbReference type="NCBIfam" id="NF002133">
    <property type="entry name" value="PRK00971.1-2"/>
    <property type="match status" value="1"/>
</dbReference>
<evidence type="ECO:0000256" key="6">
    <source>
        <dbReference type="HAMAP-Rule" id="MF_00313"/>
    </source>
</evidence>
<dbReference type="GO" id="GO:0004359">
    <property type="term" value="F:glutaminase activity"/>
    <property type="evidence" value="ECO:0007669"/>
    <property type="project" value="UniProtKB-EC"/>
</dbReference>
<name>A0ABV2H2A3_9HYPH</name>
<comment type="similarity">
    <text evidence="1 6">Belongs to the glutaminase family.</text>
</comment>
<feature type="binding site" evidence="6">
    <location>
        <position position="78"/>
    </location>
    <ligand>
        <name>substrate</name>
    </ligand>
</feature>
<evidence type="ECO:0000256" key="2">
    <source>
        <dbReference type="ARBA" id="ARBA00011881"/>
    </source>
</evidence>
<comment type="caution">
    <text evidence="7">The sequence shown here is derived from an EMBL/GenBank/DDBJ whole genome shotgun (WGS) entry which is preliminary data.</text>
</comment>
<protein>
    <recommendedName>
        <fullName evidence="3 6">Glutaminase</fullName>
        <ecNumber evidence="3 6">3.5.1.2</ecNumber>
    </recommendedName>
</protein>
<organism evidence="7 8">
    <name type="scientific">Pseudorhizobium tarimense</name>
    <dbReference type="NCBI Taxonomy" id="1079109"/>
    <lineage>
        <taxon>Bacteria</taxon>
        <taxon>Pseudomonadati</taxon>
        <taxon>Pseudomonadota</taxon>
        <taxon>Alphaproteobacteria</taxon>
        <taxon>Hyphomicrobiales</taxon>
        <taxon>Rhizobiaceae</taxon>
        <taxon>Rhizobium/Agrobacterium group</taxon>
        <taxon>Pseudorhizobium</taxon>
    </lineage>
</organism>
<comment type="catalytic activity">
    <reaction evidence="5 6">
        <text>L-glutamine + H2O = L-glutamate + NH4(+)</text>
        <dbReference type="Rhea" id="RHEA:15889"/>
        <dbReference type="ChEBI" id="CHEBI:15377"/>
        <dbReference type="ChEBI" id="CHEBI:28938"/>
        <dbReference type="ChEBI" id="CHEBI:29985"/>
        <dbReference type="ChEBI" id="CHEBI:58359"/>
        <dbReference type="EC" id="3.5.1.2"/>
    </reaction>
</comment>
<dbReference type="Proteomes" id="UP001549031">
    <property type="component" value="Unassembled WGS sequence"/>
</dbReference>
<dbReference type="NCBIfam" id="NF002132">
    <property type="entry name" value="PRK00971.1-1"/>
    <property type="match status" value="1"/>
</dbReference>
<proteinExistence type="inferred from homology"/>
<dbReference type="PANTHER" id="PTHR12544:SF29">
    <property type="entry name" value="GLUTAMINASE"/>
    <property type="match status" value="1"/>
</dbReference>
<dbReference type="InterPro" id="IPR012338">
    <property type="entry name" value="Beta-lactam/transpept-like"/>
</dbReference>
<evidence type="ECO:0000313" key="8">
    <source>
        <dbReference type="Proteomes" id="UP001549031"/>
    </source>
</evidence>